<reference evidence="8 9" key="1">
    <citation type="submission" date="2018-03" db="EMBL/GenBank/DDBJ databases">
        <title>Whole genome sequencing of Histamine producing bacteria.</title>
        <authorList>
            <person name="Butler K."/>
        </authorList>
    </citation>
    <scope>NUCLEOTIDE SEQUENCE [LARGE SCALE GENOMIC DNA]</scope>
    <source>
        <strain evidence="8 9">DSM 16190</strain>
    </source>
</reference>
<dbReference type="AlphaFoldDB" id="A0A2T3N110"/>
<dbReference type="InterPro" id="IPR004838">
    <property type="entry name" value="NHTrfase_class1_PyrdxlP-BS"/>
</dbReference>
<dbReference type="Gene3D" id="3.90.1150.10">
    <property type="entry name" value="Aspartate Aminotransferase, domain 1"/>
    <property type="match status" value="1"/>
</dbReference>
<dbReference type="EC" id="2.6.1.-" evidence="6"/>
<comment type="similarity">
    <text evidence="2 6">Belongs to the class-I pyridoxal-phosphate-dependent aminotransferase family.</text>
</comment>
<keyword evidence="9" id="KW-1185">Reference proteome</keyword>
<feature type="domain" description="Aminotransferase class I/classII large" evidence="7">
    <location>
        <begin position="53"/>
        <end position="387"/>
    </location>
</feature>
<dbReference type="GO" id="GO:0006520">
    <property type="term" value="P:amino acid metabolic process"/>
    <property type="evidence" value="ECO:0007669"/>
    <property type="project" value="InterPro"/>
</dbReference>
<dbReference type="Proteomes" id="UP000240904">
    <property type="component" value="Unassembled WGS sequence"/>
</dbReference>
<comment type="caution">
    <text evidence="8">The sequence shown here is derived from an EMBL/GenBank/DDBJ whole genome shotgun (WGS) entry which is preliminary data.</text>
</comment>
<evidence type="ECO:0000313" key="9">
    <source>
        <dbReference type="Proteomes" id="UP000240904"/>
    </source>
</evidence>
<keyword evidence="3 6" id="KW-0032">Aminotransferase</keyword>
<dbReference type="GO" id="GO:0030170">
    <property type="term" value="F:pyridoxal phosphate binding"/>
    <property type="evidence" value="ECO:0007669"/>
    <property type="project" value="InterPro"/>
</dbReference>
<dbReference type="EMBL" id="PYMC01000003">
    <property type="protein sequence ID" value="PSW05989.1"/>
    <property type="molecule type" value="Genomic_DNA"/>
</dbReference>
<evidence type="ECO:0000256" key="3">
    <source>
        <dbReference type="ARBA" id="ARBA00022576"/>
    </source>
</evidence>
<dbReference type="Pfam" id="PF00155">
    <property type="entry name" value="Aminotran_1_2"/>
    <property type="match status" value="1"/>
</dbReference>
<dbReference type="InterPro" id="IPR015422">
    <property type="entry name" value="PyrdxlP-dep_Trfase_small"/>
</dbReference>
<sequence length="394" mass="44582">MTFISDIVSSYVHQACVSEIKQMAMLSARVEGAVSLAWGLPSFRTPDYIRNGVIKRLSEDPDAGKYTLPDGLPEFRDLVVQKHLAETGINVSADSNVMITAGNMQGLNTMFHTMLDPGDEIILTDPCFASHIQQIILFNGKAVYWPLDESNNWSLDIDRLPALITDKTQAIVLVSPSNPTGKIFTVQELLQVGEIARQHDILVIIDDPYSSFTYENRNKFFNLASVERYKEHVVYLHSFSKAYAMSGWRLGYMIMPEELKREAMKVHDATMICAPRISQLAGIAALSRPSIHKQEFETILNKRRNLMVERLENIPHIFSWQKPEGAYYMFPKILVDHTDSKSFAIDLLYNAKVTVTPGSAFGPSGESHVRMAYCVDEETINIAFDRIEKYFSDR</sequence>
<protein>
    <recommendedName>
        <fullName evidence="6">Aminotransferase</fullName>
        <ecNumber evidence="6">2.6.1.-</ecNumber>
    </recommendedName>
</protein>
<evidence type="ECO:0000256" key="6">
    <source>
        <dbReference type="RuleBase" id="RU000481"/>
    </source>
</evidence>
<keyword evidence="5" id="KW-0663">Pyridoxal phosphate</keyword>
<evidence type="ECO:0000259" key="7">
    <source>
        <dbReference type="Pfam" id="PF00155"/>
    </source>
</evidence>
<accession>A0A2T3N110</accession>
<proteinExistence type="inferred from homology"/>
<dbReference type="InterPro" id="IPR004839">
    <property type="entry name" value="Aminotransferase_I/II_large"/>
</dbReference>
<dbReference type="GO" id="GO:0008483">
    <property type="term" value="F:transaminase activity"/>
    <property type="evidence" value="ECO:0007669"/>
    <property type="project" value="UniProtKB-KW"/>
</dbReference>
<name>A0A2T3N110_9GAMM</name>
<dbReference type="PROSITE" id="PS00105">
    <property type="entry name" value="AA_TRANSFER_CLASS_1"/>
    <property type="match status" value="1"/>
</dbReference>
<dbReference type="InterPro" id="IPR015424">
    <property type="entry name" value="PyrdxlP-dep_Trfase"/>
</dbReference>
<dbReference type="OrthoDB" id="9803354at2"/>
<dbReference type="SUPFAM" id="SSF53383">
    <property type="entry name" value="PLP-dependent transferases"/>
    <property type="match status" value="1"/>
</dbReference>
<evidence type="ECO:0000256" key="5">
    <source>
        <dbReference type="ARBA" id="ARBA00022898"/>
    </source>
</evidence>
<organism evidence="8 9">
    <name type="scientific">Photobacterium lipolyticum</name>
    <dbReference type="NCBI Taxonomy" id="266810"/>
    <lineage>
        <taxon>Bacteria</taxon>
        <taxon>Pseudomonadati</taxon>
        <taxon>Pseudomonadota</taxon>
        <taxon>Gammaproteobacteria</taxon>
        <taxon>Vibrionales</taxon>
        <taxon>Vibrionaceae</taxon>
        <taxon>Photobacterium</taxon>
    </lineage>
</organism>
<dbReference type="RefSeq" id="WP_107282371.1">
    <property type="nucleotide sequence ID" value="NZ_PYMC01000003.1"/>
</dbReference>
<keyword evidence="4 6" id="KW-0808">Transferase</keyword>
<evidence type="ECO:0000313" key="8">
    <source>
        <dbReference type="EMBL" id="PSW05989.1"/>
    </source>
</evidence>
<dbReference type="PANTHER" id="PTHR46383">
    <property type="entry name" value="ASPARTATE AMINOTRANSFERASE"/>
    <property type="match status" value="1"/>
</dbReference>
<dbReference type="InterPro" id="IPR015421">
    <property type="entry name" value="PyrdxlP-dep_Trfase_major"/>
</dbReference>
<evidence type="ECO:0000256" key="1">
    <source>
        <dbReference type="ARBA" id="ARBA00001933"/>
    </source>
</evidence>
<dbReference type="InterPro" id="IPR050596">
    <property type="entry name" value="AspAT/PAT-like"/>
</dbReference>
<evidence type="ECO:0000256" key="4">
    <source>
        <dbReference type="ARBA" id="ARBA00022679"/>
    </source>
</evidence>
<dbReference type="CDD" id="cd00609">
    <property type="entry name" value="AAT_like"/>
    <property type="match status" value="1"/>
</dbReference>
<evidence type="ECO:0000256" key="2">
    <source>
        <dbReference type="ARBA" id="ARBA00007441"/>
    </source>
</evidence>
<gene>
    <name evidence="8" type="ORF">C9I89_05565</name>
</gene>
<comment type="cofactor">
    <cofactor evidence="1 6">
        <name>pyridoxal 5'-phosphate</name>
        <dbReference type="ChEBI" id="CHEBI:597326"/>
    </cofactor>
</comment>
<dbReference type="Gene3D" id="3.40.640.10">
    <property type="entry name" value="Type I PLP-dependent aspartate aminotransferase-like (Major domain)"/>
    <property type="match status" value="1"/>
</dbReference>